<proteinExistence type="predicted"/>
<dbReference type="Proteomes" id="UP001314263">
    <property type="component" value="Unassembled WGS sequence"/>
</dbReference>
<dbReference type="AlphaFoldDB" id="A0AAV1HXX6"/>
<comment type="caution">
    <text evidence="3">The sequence shown here is derived from an EMBL/GenBank/DDBJ whole genome shotgun (WGS) entry which is preliminary data.</text>
</comment>
<sequence>MQNLVQAWLIRVERLTADIDRKRAHLEEVRSVSLGLQASEQEKERLLDESKRYVNDLSVERAQLSNKVMSARKRRGGINDRIAPEAFSMMDSPAKTTDFHAERMHRAIDREDAQMRAFTVLINEESARAEHAEHNMQQELEQEMAQTKQTEEAGDAMVAAVRCATAETAVQAQECEDLEQRLAQTKEKNEVLEREIACMQMHAVRRAQQKSKAEAETHTEDLVKTQRSRDAASARLNHLRRSNADLERHLKSVDRQILNAQRAVQQLVA</sequence>
<accession>A0AAV1HXX6</accession>
<evidence type="ECO:0000256" key="1">
    <source>
        <dbReference type="SAM" id="Coils"/>
    </source>
</evidence>
<keyword evidence="1" id="KW-0175">Coiled coil</keyword>
<dbReference type="EMBL" id="CAUYUE010000004">
    <property type="protein sequence ID" value="CAK0763296.1"/>
    <property type="molecule type" value="Genomic_DNA"/>
</dbReference>
<name>A0AAV1HXX6_9CHLO</name>
<feature type="coiled-coil region" evidence="1">
    <location>
        <begin position="12"/>
        <end position="74"/>
    </location>
</feature>
<evidence type="ECO:0000313" key="3">
    <source>
        <dbReference type="EMBL" id="CAK0763296.1"/>
    </source>
</evidence>
<evidence type="ECO:0000256" key="2">
    <source>
        <dbReference type="SAM" id="MobiDB-lite"/>
    </source>
</evidence>
<feature type="region of interest" description="Disordered" evidence="2">
    <location>
        <begin position="208"/>
        <end position="230"/>
    </location>
</feature>
<reference evidence="3 4" key="1">
    <citation type="submission" date="2023-10" db="EMBL/GenBank/DDBJ databases">
        <authorList>
            <person name="Maclean D."/>
            <person name="Macfadyen A."/>
        </authorList>
    </citation>
    <scope>NUCLEOTIDE SEQUENCE [LARGE SCALE GENOMIC DNA]</scope>
</reference>
<organism evidence="3 4">
    <name type="scientific">Coccomyxa viridis</name>
    <dbReference type="NCBI Taxonomy" id="1274662"/>
    <lineage>
        <taxon>Eukaryota</taxon>
        <taxon>Viridiplantae</taxon>
        <taxon>Chlorophyta</taxon>
        <taxon>core chlorophytes</taxon>
        <taxon>Trebouxiophyceae</taxon>
        <taxon>Trebouxiophyceae incertae sedis</taxon>
        <taxon>Coccomyxaceae</taxon>
        <taxon>Coccomyxa</taxon>
    </lineage>
</organism>
<feature type="compositionally biased region" description="Basic and acidic residues" evidence="2">
    <location>
        <begin position="211"/>
        <end position="230"/>
    </location>
</feature>
<gene>
    <name evidence="3" type="ORF">CVIRNUC_003043</name>
</gene>
<evidence type="ECO:0000313" key="4">
    <source>
        <dbReference type="Proteomes" id="UP001314263"/>
    </source>
</evidence>
<keyword evidence="4" id="KW-1185">Reference proteome</keyword>
<protein>
    <submittedName>
        <fullName evidence="3">Uncharacterized protein</fullName>
    </submittedName>
</protein>
<feature type="coiled-coil region" evidence="1">
    <location>
        <begin position="122"/>
        <end position="202"/>
    </location>
</feature>